<dbReference type="RefSeq" id="WP_087885409.1">
    <property type="nucleotide sequence ID" value="NZ_CP021748.1"/>
</dbReference>
<protein>
    <recommendedName>
        <fullName evidence="3">Phage tail protein</fullName>
    </recommendedName>
</protein>
<gene>
    <name evidence="1" type="ORF">SMD44_05091</name>
</gene>
<dbReference type="OrthoDB" id="4201135at2"/>
<accession>A0A1Z1WGP8</accession>
<dbReference type="AlphaFoldDB" id="A0A1Z1WGP8"/>
<evidence type="ECO:0008006" key="3">
    <source>
        <dbReference type="Google" id="ProtNLM"/>
    </source>
</evidence>
<dbReference type="NCBIfam" id="NF047353">
    <property type="entry name" value="tube_lmo2291"/>
    <property type="match status" value="1"/>
</dbReference>
<evidence type="ECO:0000313" key="2">
    <source>
        <dbReference type="Proteomes" id="UP000195880"/>
    </source>
</evidence>
<dbReference type="KEGG" id="salf:SMD44_05091"/>
<reference evidence="1 2" key="1">
    <citation type="submission" date="2017-05" db="EMBL/GenBank/DDBJ databases">
        <title>Streptomyces alboflavus Genome sequencing and assembly.</title>
        <authorList>
            <person name="Wang Y."/>
            <person name="Du B."/>
            <person name="Ding Y."/>
            <person name="Liu H."/>
            <person name="Hou Q."/>
            <person name="Liu K."/>
            <person name="Wang C."/>
            <person name="Yao L."/>
        </authorList>
    </citation>
    <scope>NUCLEOTIDE SEQUENCE [LARGE SCALE GENOMIC DNA]</scope>
    <source>
        <strain evidence="1 2">MDJK44</strain>
    </source>
</reference>
<organism evidence="1 2">
    <name type="scientific">Streptomyces alboflavus</name>
    <dbReference type="NCBI Taxonomy" id="67267"/>
    <lineage>
        <taxon>Bacteria</taxon>
        <taxon>Bacillati</taxon>
        <taxon>Actinomycetota</taxon>
        <taxon>Actinomycetes</taxon>
        <taxon>Kitasatosporales</taxon>
        <taxon>Streptomycetaceae</taxon>
        <taxon>Streptomyces</taxon>
    </lineage>
</organism>
<proteinExistence type="predicted"/>
<sequence length="182" mass="19695">MSTPTPPAETETALARRYRLELNTGTDATPTWSLVPGVQEFAPKVEPTQQKSTTYDDEGWADSTVTELAWSIETKLAHRCHPTTRAFNAAQERLRLASENFGSASRVHIRYYDREGRDEAYEGFALVTWEPDGGAADDLDTVKVTLSGKGKRTKIANPVAPPAGGGTLSLASTGKTLKEVAA</sequence>
<dbReference type="EMBL" id="CP021748">
    <property type="protein sequence ID" value="ARX85627.1"/>
    <property type="molecule type" value="Genomic_DNA"/>
</dbReference>
<name>A0A1Z1WGP8_9ACTN</name>
<keyword evidence="2" id="KW-1185">Reference proteome</keyword>
<dbReference type="Proteomes" id="UP000195880">
    <property type="component" value="Chromosome"/>
</dbReference>
<evidence type="ECO:0000313" key="1">
    <source>
        <dbReference type="EMBL" id="ARX85627.1"/>
    </source>
</evidence>